<dbReference type="EMBL" id="JANPWB010000013">
    <property type="protein sequence ID" value="KAJ1103007.1"/>
    <property type="molecule type" value="Genomic_DNA"/>
</dbReference>
<comment type="caution">
    <text evidence="1">The sequence shown here is derived from an EMBL/GenBank/DDBJ whole genome shotgun (WGS) entry which is preliminary data.</text>
</comment>
<proteinExistence type="predicted"/>
<organism evidence="1 2">
    <name type="scientific">Pleurodeles waltl</name>
    <name type="common">Iberian ribbed newt</name>
    <dbReference type="NCBI Taxonomy" id="8319"/>
    <lineage>
        <taxon>Eukaryota</taxon>
        <taxon>Metazoa</taxon>
        <taxon>Chordata</taxon>
        <taxon>Craniata</taxon>
        <taxon>Vertebrata</taxon>
        <taxon>Euteleostomi</taxon>
        <taxon>Amphibia</taxon>
        <taxon>Batrachia</taxon>
        <taxon>Caudata</taxon>
        <taxon>Salamandroidea</taxon>
        <taxon>Salamandridae</taxon>
        <taxon>Pleurodelinae</taxon>
        <taxon>Pleurodeles</taxon>
    </lineage>
</organism>
<reference evidence="1" key="1">
    <citation type="journal article" date="2022" name="bioRxiv">
        <title>Sequencing and chromosome-scale assembly of the giantPleurodeles waltlgenome.</title>
        <authorList>
            <person name="Brown T."/>
            <person name="Elewa A."/>
            <person name="Iarovenko S."/>
            <person name="Subramanian E."/>
            <person name="Araus A.J."/>
            <person name="Petzold A."/>
            <person name="Susuki M."/>
            <person name="Suzuki K.-i.T."/>
            <person name="Hayashi T."/>
            <person name="Toyoda A."/>
            <person name="Oliveira C."/>
            <person name="Osipova E."/>
            <person name="Leigh N.D."/>
            <person name="Simon A."/>
            <person name="Yun M.H."/>
        </authorList>
    </citation>
    <scope>NUCLEOTIDE SEQUENCE</scope>
    <source>
        <strain evidence="1">20211129_DDA</strain>
        <tissue evidence="1">Liver</tissue>
    </source>
</reference>
<evidence type="ECO:0000313" key="2">
    <source>
        <dbReference type="Proteomes" id="UP001066276"/>
    </source>
</evidence>
<dbReference type="Proteomes" id="UP001066276">
    <property type="component" value="Chromosome 9"/>
</dbReference>
<gene>
    <name evidence="1" type="ORF">NDU88_000438</name>
</gene>
<dbReference type="AlphaFoldDB" id="A0AAV7MKV0"/>
<accession>A0AAV7MKV0</accession>
<evidence type="ECO:0000313" key="1">
    <source>
        <dbReference type="EMBL" id="KAJ1103007.1"/>
    </source>
</evidence>
<sequence>MCGARLSRMSSRVTPCVAYGRARWVPALPHVWRTAERGREVKGHRSLPPSLAVKLPLAGLTRYPSHLEAERGR</sequence>
<keyword evidence="2" id="KW-1185">Reference proteome</keyword>
<name>A0AAV7MKV0_PLEWA</name>
<protein>
    <submittedName>
        <fullName evidence="1">Uncharacterized protein</fullName>
    </submittedName>
</protein>